<dbReference type="EMBL" id="BOPG01000012">
    <property type="protein sequence ID" value="GIJ54852.1"/>
    <property type="molecule type" value="Genomic_DNA"/>
</dbReference>
<gene>
    <name evidence="3" type="ORF">Vau01_023680</name>
</gene>
<feature type="region of interest" description="Disordered" evidence="1">
    <location>
        <begin position="66"/>
        <end position="108"/>
    </location>
</feature>
<sequence>MDVLRWLRSSRISRREAAHLLDRSPIGDEHPGLADLLAAATAPARSDEVAGERAAVAAFRREYRPADTGTAPAPGTVPAAGVAAGSATGRRGSTARRPATHRPGPRRLPGRGVVVAALATVVALVGGTAYAAGSGRLPDPVQRQLHEALAGVGVPPPDPRDTPTRTLVSASPVPSGSSPADVRLLGLCRAWQAARAAPGAPQPRPDDKRALVEAAGGANRIEAFCAALVATAPGATPSSSAPAGPAPVTTTPGRPGNQNPGGPPATPPGQEKKDKGK</sequence>
<comment type="caution">
    <text evidence="3">The sequence shown here is derived from an EMBL/GenBank/DDBJ whole genome shotgun (WGS) entry which is preliminary data.</text>
</comment>
<keyword evidence="2" id="KW-0812">Transmembrane</keyword>
<feature type="compositionally biased region" description="Low complexity" evidence="1">
    <location>
        <begin position="164"/>
        <end position="179"/>
    </location>
</feature>
<feature type="compositionally biased region" description="Low complexity" evidence="1">
    <location>
        <begin position="233"/>
        <end position="260"/>
    </location>
</feature>
<accession>A0A8J4E0B4</accession>
<name>A0A8J4E0B4_9ACTN</name>
<evidence type="ECO:0000256" key="1">
    <source>
        <dbReference type="SAM" id="MobiDB-lite"/>
    </source>
</evidence>
<feature type="transmembrane region" description="Helical" evidence="2">
    <location>
        <begin position="112"/>
        <end position="133"/>
    </location>
</feature>
<keyword evidence="2" id="KW-1133">Transmembrane helix</keyword>
<reference evidence="3" key="1">
    <citation type="submission" date="2021-01" db="EMBL/GenBank/DDBJ databases">
        <title>Whole genome shotgun sequence of Virgisporangium aurantiacum NBRC 16421.</title>
        <authorList>
            <person name="Komaki H."/>
            <person name="Tamura T."/>
        </authorList>
    </citation>
    <scope>NUCLEOTIDE SEQUENCE</scope>
    <source>
        <strain evidence="3">NBRC 16421</strain>
    </source>
</reference>
<proteinExistence type="predicted"/>
<evidence type="ECO:0000256" key="2">
    <source>
        <dbReference type="SAM" id="Phobius"/>
    </source>
</evidence>
<keyword evidence="4" id="KW-1185">Reference proteome</keyword>
<evidence type="ECO:0000313" key="4">
    <source>
        <dbReference type="Proteomes" id="UP000612585"/>
    </source>
</evidence>
<evidence type="ECO:0000313" key="3">
    <source>
        <dbReference type="EMBL" id="GIJ54852.1"/>
    </source>
</evidence>
<feature type="compositionally biased region" description="Basic residues" evidence="1">
    <location>
        <begin position="98"/>
        <end position="108"/>
    </location>
</feature>
<keyword evidence="2" id="KW-0472">Membrane</keyword>
<dbReference type="RefSeq" id="WP_203990582.1">
    <property type="nucleotide sequence ID" value="NZ_BOPG01000012.1"/>
</dbReference>
<organism evidence="3 4">
    <name type="scientific">Virgisporangium aurantiacum</name>
    <dbReference type="NCBI Taxonomy" id="175570"/>
    <lineage>
        <taxon>Bacteria</taxon>
        <taxon>Bacillati</taxon>
        <taxon>Actinomycetota</taxon>
        <taxon>Actinomycetes</taxon>
        <taxon>Micromonosporales</taxon>
        <taxon>Micromonosporaceae</taxon>
        <taxon>Virgisporangium</taxon>
    </lineage>
</organism>
<feature type="compositionally biased region" description="Low complexity" evidence="1">
    <location>
        <begin position="66"/>
        <end position="97"/>
    </location>
</feature>
<protein>
    <submittedName>
        <fullName evidence="3">Uncharacterized protein</fullName>
    </submittedName>
</protein>
<feature type="region of interest" description="Disordered" evidence="1">
    <location>
        <begin position="233"/>
        <end position="277"/>
    </location>
</feature>
<feature type="region of interest" description="Disordered" evidence="1">
    <location>
        <begin position="151"/>
        <end position="179"/>
    </location>
</feature>
<dbReference type="Proteomes" id="UP000612585">
    <property type="component" value="Unassembled WGS sequence"/>
</dbReference>
<dbReference type="AlphaFoldDB" id="A0A8J4E0B4"/>